<accession>A0A9D7XXY3</accession>
<evidence type="ECO:0000313" key="2">
    <source>
        <dbReference type="Proteomes" id="UP000886632"/>
    </source>
</evidence>
<reference evidence="1" key="1">
    <citation type="submission" date="2020-10" db="EMBL/GenBank/DDBJ databases">
        <title>Connecting structure to function with the recovery of over 1000 high-quality activated sludge metagenome-assembled genomes encoding full-length rRNA genes using long-read sequencing.</title>
        <authorList>
            <person name="Singleton C.M."/>
            <person name="Petriglieri F."/>
            <person name="Kristensen J.M."/>
            <person name="Kirkegaard R.H."/>
            <person name="Michaelsen T.Y."/>
            <person name="Andersen M.H."/>
            <person name="Karst S.M."/>
            <person name="Dueholm M.S."/>
            <person name="Nielsen P.H."/>
            <person name="Albertsen M."/>
        </authorList>
    </citation>
    <scope>NUCLEOTIDE SEQUENCE</scope>
    <source>
        <strain evidence="1">Ribe_18-Q3-R11-54_MAXAC.001</strain>
    </source>
</reference>
<sequence length="158" mass="17219">MARIVEEYEIVIAQAGDYAQQFLGVIQQKTVEEGLALDFKAFRKDRSGEEVILRSPLPQIKSTSMNFEVYASRQGRALQCGWQVLVNPVGDLLKSGWTLSGGLGTGIDFTGAGAKDEKTISGLCRAFDGLVFKVVAQQLSEAVSWNRSNGREGFLGVE</sequence>
<organism evidence="1 2">
    <name type="scientific">Candidatus Phosphoribacter hodrii</name>
    <dbReference type="NCBI Taxonomy" id="2953743"/>
    <lineage>
        <taxon>Bacteria</taxon>
        <taxon>Bacillati</taxon>
        <taxon>Actinomycetota</taxon>
        <taxon>Actinomycetes</taxon>
        <taxon>Micrococcales</taxon>
        <taxon>Dermatophilaceae</taxon>
        <taxon>Candidatus Phosphoribacter</taxon>
    </lineage>
</organism>
<name>A0A9D7XXY3_9MICO</name>
<comment type="caution">
    <text evidence="1">The sequence shown here is derived from an EMBL/GenBank/DDBJ whole genome shotgun (WGS) entry which is preliminary data.</text>
</comment>
<dbReference type="AlphaFoldDB" id="A0A9D7XXY3"/>
<dbReference type="Proteomes" id="UP000886632">
    <property type="component" value="Unassembled WGS sequence"/>
</dbReference>
<gene>
    <name evidence="1" type="ORF">IPP00_00280</name>
</gene>
<protein>
    <submittedName>
        <fullName evidence="1">Uncharacterized protein</fullName>
    </submittedName>
</protein>
<evidence type="ECO:0000313" key="1">
    <source>
        <dbReference type="EMBL" id="MBL0002492.1"/>
    </source>
</evidence>
<dbReference type="EMBL" id="JADKGK010000004">
    <property type="protein sequence ID" value="MBL0002492.1"/>
    <property type="molecule type" value="Genomic_DNA"/>
</dbReference>
<proteinExistence type="predicted"/>